<dbReference type="HOGENOM" id="CLU_039483_2_0_11"/>
<evidence type="ECO:0000256" key="4">
    <source>
        <dbReference type="ARBA" id="ARBA00023136"/>
    </source>
</evidence>
<feature type="transmembrane region" description="Helical" evidence="6">
    <location>
        <begin position="186"/>
        <end position="212"/>
    </location>
</feature>
<dbReference type="InterPro" id="IPR000412">
    <property type="entry name" value="ABC_2_transport"/>
</dbReference>
<evidence type="ECO:0000256" key="3">
    <source>
        <dbReference type="ARBA" id="ARBA00022989"/>
    </source>
</evidence>
<dbReference type="GO" id="GO:0140359">
    <property type="term" value="F:ABC-type transporter activity"/>
    <property type="evidence" value="ECO:0007669"/>
    <property type="project" value="InterPro"/>
</dbReference>
<dbReference type="AlphaFoldDB" id="C8XKH6"/>
<dbReference type="KEGG" id="nml:Namu_2363"/>
<reference evidence="9" key="1">
    <citation type="submission" date="2009-09" db="EMBL/GenBank/DDBJ databases">
        <title>The complete genome of Nakamurella multipartita DSM 44233.</title>
        <authorList>
            <consortium name="US DOE Joint Genome Institute (JGI-PGF)"/>
            <person name="Lucas S."/>
            <person name="Copeland A."/>
            <person name="Lapidus A."/>
            <person name="Glavina del Rio T."/>
            <person name="Dalin E."/>
            <person name="Tice H."/>
            <person name="Bruce D."/>
            <person name="Goodwin L."/>
            <person name="Pitluck S."/>
            <person name="Kyrpides N."/>
            <person name="Mavromatis K."/>
            <person name="Ivanova N."/>
            <person name="Ovchinnikova G."/>
            <person name="Sims D."/>
            <person name="Meincke L."/>
            <person name="Brettin T."/>
            <person name="Detter J.C."/>
            <person name="Han C."/>
            <person name="Larimer F."/>
            <person name="Land M."/>
            <person name="Hauser L."/>
            <person name="Markowitz V."/>
            <person name="Cheng J.-F."/>
            <person name="Hugenholtz P."/>
            <person name="Woyke T."/>
            <person name="Wu D."/>
            <person name="Klenk H.-P."/>
            <person name="Eisen J.A."/>
        </authorList>
    </citation>
    <scope>NUCLEOTIDE SEQUENCE [LARGE SCALE GENOMIC DNA]</scope>
    <source>
        <strain evidence="9">ATCC 700099 / DSM 44233 / CIP 104796 / JCM 9543 / NBRC 105858 / Y-104</strain>
    </source>
</reference>
<evidence type="ECO:0000256" key="6">
    <source>
        <dbReference type="RuleBase" id="RU361157"/>
    </source>
</evidence>
<keyword evidence="2 6" id="KW-0812">Transmembrane</keyword>
<evidence type="ECO:0000256" key="1">
    <source>
        <dbReference type="ARBA" id="ARBA00004141"/>
    </source>
</evidence>
<dbReference type="Pfam" id="PF01061">
    <property type="entry name" value="ABC2_membrane"/>
    <property type="match status" value="1"/>
</dbReference>
<dbReference type="InterPro" id="IPR047817">
    <property type="entry name" value="ABC2_TM_bact-type"/>
</dbReference>
<dbReference type="GO" id="GO:0043190">
    <property type="term" value="C:ATP-binding cassette (ABC) transporter complex"/>
    <property type="evidence" value="ECO:0007669"/>
    <property type="project" value="InterPro"/>
</dbReference>
<keyword evidence="6" id="KW-1003">Cell membrane</keyword>
<keyword evidence="4 6" id="KW-0472">Membrane</keyword>
<reference evidence="8 9" key="2">
    <citation type="journal article" date="2010" name="Stand. Genomic Sci.">
        <title>Complete genome sequence of Nakamurella multipartita type strain (Y-104).</title>
        <authorList>
            <person name="Tice H."/>
            <person name="Mayilraj S."/>
            <person name="Sims D."/>
            <person name="Lapidus A."/>
            <person name="Nolan M."/>
            <person name="Lucas S."/>
            <person name="Glavina Del Rio T."/>
            <person name="Copeland A."/>
            <person name="Cheng J.F."/>
            <person name="Meincke L."/>
            <person name="Bruce D."/>
            <person name="Goodwin L."/>
            <person name="Pitluck S."/>
            <person name="Ivanova N."/>
            <person name="Mavromatis K."/>
            <person name="Ovchinnikova G."/>
            <person name="Pati A."/>
            <person name="Chen A."/>
            <person name="Palaniappan K."/>
            <person name="Land M."/>
            <person name="Hauser L."/>
            <person name="Chang Y.J."/>
            <person name="Jeffries C.D."/>
            <person name="Detter J.C."/>
            <person name="Brettin T."/>
            <person name="Rohde M."/>
            <person name="Goker M."/>
            <person name="Bristow J."/>
            <person name="Eisen J.A."/>
            <person name="Markowitz V."/>
            <person name="Hugenholtz P."/>
            <person name="Kyrpides N.C."/>
            <person name="Klenk H.P."/>
            <person name="Chen F."/>
        </authorList>
    </citation>
    <scope>NUCLEOTIDE SEQUENCE [LARGE SCALE GENOMIC DNA]</scope>
    <source>
        <strain evidence="9">ATCC 700099 / DSM 44233 / CIP 104796 / JCM 9543 / NBRC 105858 / Y-104</strain>
    </source>
</reference>
<protein>
    <recommendedName>
        <fullName evidence="6">Transport permease protein</fullName>
    </recommendedName>
</protein>
<dbReference type="PANTHER" id="PTHR43229:SF2">
    <property type="entry name" value="NODULATION PROTEIN J"/>
    <property type="match status" value="1"/>
</dbReference>
<dbReference type="PROSITE" id="PS51012">
    <property type="entry name" value="ABC_TM2"/>
    <property type="match status" value="1"/>
</dbReference>
<dbReference type="EMBL" id="CP001737">
    <property type="protein sequence ID" value="ACV78738.1"/>
    <property type="molecule type" value="Genomic_DNA"/>
</dbReference>
<dbReference type="PANTHER" id="PTHR43229">
    <property type="entry name" value="NODULATION PROTEIN J"/>
    <property type="match status" value="1"/>
</dbReference>
<accession>C8XKH6</accession>
<evidence type="ECO:0000259" key="7">
    <source>
        <dbReference type="PROSITE" id="PS51012"/>
    </source>
</evidence>
<keyword evidence="9" id="KW-1185">Reference proteome</keyword>
<feature type="transmembrane region" description="Helical" evidence="6">
    <location>
        <begin position="67"/>
        <end position="92"/>
    </location>
</feature>
<dbReference type="InParanoid" id="C8XKH6"/>
<evidence type="ECO:0000256" key="2">
    <source>
        <dbReference type="ARBA" id="ARBA00022692"/>
    </source>
</evidence>
<keyword evidence="6" id="KW-0813">Transport</keyword>
<feature type="transmembrane region" description="Helical" evidence="6">
    <location>
        <begin position="113"/>
        <end position="138"/>
    </location>
</feature>
<keyword evidence="3 6" id="KW-1133">Transmembrane helix</keyword>
<gene>
    <name evidence="8" type="ordered locus">Namu_2363</name>
</gene>
<dbReference type="RefSeq" id="WP_015747627.1">
    <property type="nucleotide sequence ID" value="NC_013235.1"/>
</dbReference>
<dbReference type="STRING" id="479431.Namu_2363"/>
<evidence type="ECO:0000256" key="5">
    <source>
        <dbReference type="ARBA" id="ARBA00023251"/>
    </source>
</evidence>
<sequence length="267" mass="28393" precursor="true">MTTLSHPIGDSVIMFRRSLVRMKRYPSMTIMLVGFPLLFLLLFVYVFGGTLGAGLPGGGGADSRADYLAYVTPAIVLMAAASAAQGTAISVAMDRTEGIVARFRTMPIAPSSILGGHVLGSLVQSMLGMGIIMAVSVLLGFRPTADPAQWLVLIALLALIAFALTWLTVAFGLLSRSVETASNTPTFLMILPFLSSGFVPTASMPAGLSWFAEHQPFTPMIEGIRGLLAGQWEWATLATAAGWCVIIAIAGYLWARSLFRRPATADH</sequence>
<comment type="similarity">
    <text evidence="6">Belongs to the ABC-2 integral membrane protein family.</text>
</comment>
<keyword evidence="5" id="KW-0046">Antibiotic resistance</keyword>
<organism evidence="8 9">
    <name type="scientific">Nakamurella multipartita (strain ATCC 700099 / DSM 44233 / CIP 104796 / JCM 9543 / NBRC 105858 / Y-104)</name>
    <name type="common">Microsphaera multipartita</name>
    <dbReference type="NCBI Taxonomy" id="479431"/>
    <lineage>
        <taxon>Bacteria</taxon>
        <taxon>Bacillati</taxon>
        <taxon>Actinomycetota</taxon>
        <taxon>Actinomycetes</taxon>
        <taxon>Nakamurellales</taxon>
        <taxon>Nakamurellaceae</taxon>
        <taxon>Nakamurella</taxon>
    </lineage>
</organism>
<dbReference type="Proteomes" id="UP000002218">
    <property type="component" value="Chromosome"/>
</dbReference>
<dbReference type="eggNOG" id="COG0842">
    <property type="taxonomic scope" value="Bacteria"/>
</dbReference>
<dbReference type="PIRSF" id="PIRSF006648">
    <property type="entry name" value="DrrB"/>
    <property type="match status" value="1"/>
</dbReference>
<dbReference type="GO" id="GO:0046677">
    <property type="term" value="P:response to antibiotic"/>
    <property type="evidence" value="ECO:0007669"/>
    <property type="project" value="UniProtKB-KW"/>
</dbReference>
<dbReference type="OrthoDB" id="3370990at2"/>
<name>C8XKH6_NAKMY</name>
<feature type="domain" description="ABC transmembrane type-2" evidence="7">
    <location>
        <begin position="27"/>
        <end position="262"/>
    </location>
</feature>
<dbReference type="InterPro" id="IPR013525">
    <property type="entry name" value="ABC2_TM"/>
</dbReference>
<proteinExistence type="inferred from homology"/>
<comment type="subcellular location">
    <subcellularLocation>
        <location evidence="6">Cell membrane</location>
        <topology evidence="6">Multi-pass membrane protein</topology>
    </subcellularLocation>
    <subcellularLocation>
        <location evidence="1">Membrane</location>
        <topology evidence="1">Multi-pass membrane protein</topology>
    </subcellularLocation>
</comment>
<dbReference type="InterPro" id="IPR051784">
    <property type="entry name" value="Nod_factor_ABC_transporter"/>
</dbReference>
<feature type="transmembrane region" description="Helical" evidence="6">
    <location>
        <begin position="25"/>
        <end position="47"/>
    </location>
</feature>
<feature type="transmembrane region" description="Helical" evidence="6">
    <location>
        <begin position="150"/>
        <end position="174"/>
    </location>
</feature>
<feature type="transmembrane region" description="Helical" evidence="6">
    <location>
        <begin position="232"/>
        <end position="255"/>
    </location>
</feature>
<evidence type="ECO:0000313" key="9">
    <source>
        <dbReference type="Proteomes" id="UP000002218"/>
    </source>
</evidence>
<evidence type="ECO:0000313" key="8">
    <source>
        <dbReference type="EMBL" id="ACV78738.1"/>
    </source>
</evidence>